<accession>A0A1T4LP58</accession>
<sequence>MNAITTQFSIHCKAIAALSMVVCMNFGHAAQAKAATVAAEKPRVIITCDPELDDNNSLIRFLLYSTDFDIRGLIYASSQFHWKGDGKGTTWWVPGREYDRIGKTTPMASYRYAKDEQFIDDNVAVYAQVYPNLVKHNAHYPSPALLKSKIREGNVAFDGDFSRDTPGSELIKQEIISPDTSTLFIQAWGGCSTIARALKSIEDIYGAQKHYEEWKNQLSKKIVLCISGDQDDTYARYIKPFWPHVRTLETGGMQVDLTFFGPLRANEEDKVFYSPEWTKKYVLSQGAFGKRYRVWGDGKQMVKDDIFDFFGLCYLGKEELQRRGYVLWMPLLPSGGFISEGDTFCYLNLIDNGLDAWKNQTWGGWAGAKVSMPKDMKDAEKPAYVKQQLGLPRFMPAVQNGFAARMKWSTTPRYQDCNHEPSIDGPAQISVKPGQHVSAKFKVSDPDGNAVQLQWHPFHVDNPAEKLRIERDNTPSPIFIVPANAQPGQTYHAVLEATDNGDPALTHYKRVILEVE</sequence>
<evidence type="ECO:0000259" key="2">
    <source>
        <dbReference type="Pfam" id="PF07632"/>
    </source>
</evidence>
<dbReference type="Proteomes" id="UP000190065">
    <property type="component" value="Unassembled WGS sequence"/>
</dbReference>
<feature type="domain" description="Cellulose-binding Sde182 nucleoside hydrolase-like" evidence="2">
    <location>
        <begin position="43"/>
        <end position="367"/>
    </location>
</feature>
<evidence type="ECO:0000256" key="1">
    <source>
        <dbReference type="SAM" id="SignalP"/>
    </source>
</evidence>
<feature type="signal peptide" evidence="1">
    <location>
        <begin position="1"/>
        <end position="34"/>
    </location>
</feature>
<evidence type="ECO:0008006" key="6">
    <source>
        <dbReference type="Google" id="ProtNLM"/>
    </source>
</evidence>
<dbReference type="AlphaFoldDB" id="A0A1T4LP58"/>
<dbReference type="GO" id="GO:0016799">
    <property type="term" value="F:hydrolase activity, hydrolyzing N-glycosyl compounds"/>
    <property type="evidence" value="ECO:0007669"/>
    <property type="project" value="InterPro"/>
</dbReference>
<name>A0A1T4LP58_9BACT</name>
<reference evidence="4 5" key="1">
    <citation type="submission" date="2017-02" db="EMBL/GenBank/DDBJ databases">
        <authorList>
            <person name="Peterson S.W."/>
        </authorList>
    </citation>
    <scope>NUCLEOTIDE SEQUENCE [LARGE SCALE GENOMIC DNA]</scope>
    <source>
        <strain evidence="4 5">ATCC 43324</strain>
    </source>
</reference>
<evidence type="ECO:0000313" key="4">
    <source>
        <dbReference type="EMBL" id="SJZ56441.1"/>
    </source>
</evidence>
<dbReference type="InterPro" id="IPR013783">
    <property type="entry name" value="Ig-like_fold"/>
</dbReference>
<dbReference type="RefSeq" id="WP_078805458.1">
    <property type="nucleotide sequence ID" value="NZ_FUXK01000004.1"/>
</dbReference>
<keyword evidence="1" id="KW-0732">Signal</keyword>
<dbReference type="Gene3D" id="2.60.40.10">
    <property type="entry name" value="Immunoglobulins"/>
    <property type="match status" value="1"/>
</dbReference>
<dbReference type="EMBL" id="FUXK01000004">
    <property type="protein sequence ID" value="SJZ56441.1"/>
    <property type="molecule type" value="Genomic_DNA"/>
</dbReference>
<gene>
    <name evidence="4" type="ORF">SAMN02745202_00473</name>
</gene>
<organism evidence="4 5">
    <name type="scientific">Segatella oulorum</name>
    <dbReference type="NCBI Taxonomy" id="28136"/>
    <lineage>
        <taxon>Bacteria</taxon>
        <taxon>Pseudomonadati</taxon>
        <taxon>Bacteroidota</taxon>
        <taxon>Bacteroidia</taxon>
        <taxon>Bacteroidales</taxon>
        <taxon>Prevotellaceae</taxon>
        <taxon>Segatella</taxon>
    </lineage>
</organism>
<dbReference type="Pfam" id="PF21027">
    <property type="entry name" value="Sde0182_C"/>
    <property type="match status" value="1"/>
</dbReference>
<feature type="domain" description="Cellulose-binding Sde182 C-terminal" evidence="3">
    <location>
        <begin position="443"/>
        <end position="515"/>
    </location>
</feature>
<dbReference type="Pfam" id="PF07632">
    <property type="entry name" value="Sde182_NH-like"/>
    <property type="match status" value="1"/>
</dbReference>
<protein>
    <recommendedName>
        <fullName evidence="6">DUF1593 domain-containing protein</fullName>
    </recommendedName>
</protein>
<feature type="chain" id="PRO_5010586423" description="DUF1593 domain-containing protein" evidence="1">
    <location>
        <begin position="35"/>
        <end position="516"/>
    </location>
</feature>
<dbReference type="eggNOG" id="COG1231">
    <property type="taxonomic scope" value="Bacteria"/>
</dbReference>
<dbReference type="InterPro" id="IPR036452">
    <property type="entry name" value="Ribo_hydro-like"/>
</dbReference>
<dbReference type="InterPro" id="IPR048527">
    <property type="entry name" value="Sde182_C"/>
</dbReference>
<evidence type="ECO:0000313" key="5">
    <source>
        <dbReference type="Proteomes" id="UP000190065"/>
    </source>
</evidence>
<dbReference type="InterPro" id="IPR011483">
    <property type="entry name" value="Sde182_NH-like"/>
</dbReference>
<dbReference type="STRING" id="28136.SAMN02745202_00473"/>
<proteinExistence type="predicted"/>
<evidence type="ECO:0000259" key="3">
    <source>
        <dbReference type="Pfam" id="PF21027"/>
    </source>
</evidence>
<dbReference type="Gene3D" id="3.90.245.10">
    <property type="entry name" value="Ribonucleoside hydrolase-like"/>
    <property type="match status" value="1"/>
</dbReference>